<proteinExistence type="predicted"/>
<feature type="transmembrane region" description="Helical" evidence="1">
    <location>
        <begin position="122"/>
        <end position="140"/>
    </location>
</feature>
<feature type="transmembrane region" description="Helical" evidence="1">
    <location>
        <begin position="31"/>
        <end position="53"/>
    </location>
</feature>
<dbReference type="AlphaFoldDB" id="A0A942E2A3"/>
<protein>
    <submittedName>
        <fullName evidence="2">EamA family transporter</fullName>
    </submittedName>
</protein>
<evidence type="ECO:0000256" key="1">
    <source>
        <dbReference type="SAM" id="Phobius"/>
    </source>
</evidence>
<comment type="caution">
    <text evidence="2">The sequence shown here is derived from an EMBL/GenBank/DDBJ whole genome shotgun (WGS) entry which is preliminary data.</text>
</comment>
<evidence type="ECO:0000313" key="2">
    <source>
        <dbReference type="EMBL" id="MBS3652509.1"/>
    </source>
</evidence>
<dbReference type="RefSeq" id="WP_188258059.1">
    <property type="nucleotide sequence ID" value="NZ_JABVCF010000028.1"/>
</dbReference>
<dbReference type="EMBL" id="JAGWCR010000028">
    <property type="protein sequence ID" value="MBS3652509.1"/>
    <property type="molecule type" value="Genomic_DNA"/>
</dbReference>
<keyword evidence="1" id="KW-0812">Transmembrane</keyword>
<dbReference type="SUPFAM" id="SSF103481">
    <property type="entry name" value="Multidrug resistance efflux transporter EmrE"/>
    <property type="match status" value="1"/>
</dbReference>
<dbReference type="InterPro" id="IPR037185">
    <property type="entry name" value="EmrE-like"/>
</dbReference>
<keyword evidence="3" id="KW-1185">Reference proteome</keyword>
<reference evidence="2" key="1">
    <citation type="submission" date="2021-04" db="EMBL/GenBank/DDBJ databases">
        <title>Pseudaminobacter soli sp. nov., isolated from paddy soil contaminated by heavy metals.</title>
        <authorList>
            <person name="Zhang K."/>
        </authorList>
    </citation>
    <scope>NUCLEOTIDE SEQUENCE</scope>
    <source>
        <strain evidence="2">19-2017</strain>
    </source>
</reference>
<name>A0A942E2A3_9HYPH</name>
<feature type="transmembrane region" description="Helical" evidence="1">
    <location>
        <begin position="99"/>
        <end position="116"/>
    </location>
</feature>
<organism evidence="2 3">
    <name type="scientific">Pseudaminobacter soli</name>
    <name type="common">ex Zhang et al. 2022</name>
    <dbReference type="NCBI Taxonomy" id="2831468"/>
    <lineage>
        <taxon>Bacteria</taxon>
        <taxon>Pseudomonadati</taxon>
        <taxon>Pseudomonadota</taxon>
        <taxon>Alphaproteobacteria</taxon>
        <taxon>Hyphomicrobiales</taxon>
        <taxon>Phyllobacteriaceae</taxon>
        <taxon>Pseudaminobacter</taxon>
    </lineage>
</organism>
<sequence>MVTLWIIVAAVMFGLYNILIKLSADDINPILGAVVLQFVAVFLGLGLLLTTQVQSGSLPFWSGRGFLLATLAGVAIGMVEILAFFIYARGVLVAVGNPLIVGGSLIVTTGIGVLLLGESIDLIQGLAISLISGGVVLLAWSAA</sequence>
<gene>
    <name evidence="2" type="ORF">KEU06_28410</name>
</gene>
<keyword evidence="1" id="KW-0472">Membrane</keyword>
<keyword evidence="1" id="KW-1133">Transmembrane helix</keyword>
<feature type="transmembrane region" description="Helical" evidence="1">
    <location>
        <begin position="6"/>
        <end position="24"/>
    </location>
</feature>
<accession>A0A942E2A3</accession>
<evidence type="ECO:0000313" key="3">
    <source>
        <dbReference type="Proteomes" id="UP000680348"/>
    </source>
</evidence>
<dbReference type="Proteomes" id="UP000680348">
    <property type="component" value="Unassembled WGS sequence"/>
</dbReference>
<feature type="transmembrane region" description="Helical" evidence="1">
    <location>
        <begin position="65"/>
        <end position="87"/>
    </location>
</feature>